<feature type="non-terminal residue" evidence="8">
    <location>
        <position position="339"/>
    </location>
</feature>
<organism evidence="8 9">
    <name type="scientific">Durusdinium trenchii</name>
    <dbReference type="NCBI Taxonomy" id="1381693"/>
    <lineage>
        <taxon>Eukaryota</taxon>
        <taxon>Sar</taxon>
        <taxon>Alveolata</taxon>
        <taxon>Dinophyceae</taxon>
        <taxon>Suessiales</taxon>
        <taxon>Symbiodiniaceae</taxon>
        <taxon>Durusdinium</taxon>
    </lineage>
</organism>
<feature type="signal peptide" evidence="6">
    <location>
        <begin position="1"/>
        <end position="26"/>
    </location>
</feature>
<evidence type="ECO:0000256" key="3">
    <source>
        <dbReference type="ARBA" id="ARBA00022989"/>
    </source>
</evidence>
<dbReference type="Pfam" id="PF03151">
    <property type="entry name" value="TPT"/>
    <property type="match status" value="2"/>
</dbReference>
<feature type="transmembrane region" description="Helical" evidence="5">
    <location>
        <begin position="90"/>
        <end position="107"/>
    </location>
</feature>
<accession>A0ABP0NIE0</accession>
<dbReference type="PANTHER" id="PTHR11132">
    <property type="entry name" value="SOLUTE CARRIER FAMILY 35"/>
    <property type="match status" value="1"/>
</dbReference>
<feature type="domain" description="Sugar phosphate transporter" evidence="7">
    <location>
        <begin position="153"/>
        <end position="330"/>
    </location>
</feature>
<keyword evidence="4 5" id="KW-0472">Membrane</keyword>
<keyword evidence="6" id="KW-0732">Signal</keyword>
<feature type="transmembrane region" description="Helical" evidence="5">
    <location>
        <begin position="113"/>
        <end position="130"/>
    </location>
</feature>
<proteinExistence type="predicted"/>
<feature type="chain" id="PRO_5045670065" evidence="6">
    <location>
        <begin position="27"/>
        <end position="339"/>
    </location>
</feature>
<evidence type="ECO:0000256" key="2">
    <source>
        <dbReference type="ARBA" id="ARBA00022692"/>
    </source>
</evidence>
<keyword evidence="3 5" id="KW-1133">Transmembrane helix</keyword>
<feature type="transmembrane region" description="Helical" evidence="5">
    <location>
        <begin position="142"/>
        <end position="163"/>
    </location>
</feature>
<comment type="caution">
    <text evidence="8">The sequence shown here is derived from an EMBL/GenBank/DDBJ whole genome shotgun (WGS) entry which is preliminary data.</text>
</comment>
<feature type="transmembrane region" description="Helical" evidence="5">
    <location>
        <begin position="226"/>
        <end position="245"/>
    </location>
</feature>
<keyword evidence="9" id="KW-1185">Reference proteome</keyword>
<dbReference type="EMBL" id="CAXAMM010028650">
    <property type="protein sequence ID" value="CAK9063198.1"/>
    <property type="molecule type" value="Genomic_DNA"/>
</dbReference>
<feature type="transmembrane region" description="Helical" evidence="5">
    <location>
        <begin position="297"/>
        <end position="314"/>
    </location>
</feature>
<evidence type="ECO:0000256" key="5">
    <source>
        <dbReference type="SAM" id="Phobius"/>
    </source>
</evidence>
<dbReference type="InterPro" id="IPR037185">
    <property type="entry name" value="EmrE-like"/>
</dbReference>
<gene>
    <name evidence="8" type="ORF">SCF082_LOCUS32766</name>
</gene>
<dbReference type="InterPro" id="IPR050186">
    <property type="entry name" value="TPT_transporter"/>
</dbReference>
<protein>
    <submittedName>
        <fullName evidence="8">Chloroplastic (CTPT)</fullName>
    </submittedName>
</protein>
<name>A0ABP0NIE0_9DINO</name>
<sequence>MTISALQLGVGCIYALFMWVAPDARAAPKVTLDDIVKMLPVAFCFMGAHSASVFALSAGAVSFGQIVKAAEPAFAAVLSQFVYKKQISKAKWMCLPIVIGGVILASVKELDFAVSALISACIANLFALRSEASSDAVNTRGGAGALGGIDIPLLLYFLFWYVGNYYYNITNKLALRAAGGSTGFPMTISALQLGVGCIYALFMWVAPDARAAPKVTLDDIVKMLPVAFCFMGAHSASVFALSAGAVSFGQIVKAAEPAFAAVLSQFVYKKQISKAKWMCLPIVIGGVILASVKELDFAVSALISACIANLFAAFKGNENKKLMETSGLKERMGSVGNQF</sequence>
<feature type="transmembrane region" description="Helical" evidence="5">
    <location>
        <begin position="183"/>
        <end position="205"/>
    </location>
</feature>
<feature type="transmembrane region" description="Helical" evidence="5">
    <location>
        <begin position="50"/>
        <end position="70"/>
    </location>
</feature>
<evidence type="ECO:0000313" key="8">
    <source>
        <dbReference type="EMBL" id="CAK9063198.1"/>
    </source>
</evidence>
<evidence type="ECO:0000256" key="4">
    <source>
        <dbReference type="ARBA" id="ARBA00023136"/>
    </source>
</evidence>
<evidence type="ECO:0000313" key="9">
    <source>
        <dbReference type="Proteomes" id="UP001642464"/>
    </source>
</evidence>
<evidence type="ECO:0000256" key="6">
    <source>
        <dbReference type="SAM" id="SignalP"/>
    </source>
</evidence>
<dbReference type="InterPro" id="IPR004853">
    <property type="entry name" value="Sugar_P_trans_dom"/>
</dbReference>
<feature type="domain" description="Sugar phosphate transporter" evidence="7">
    <location>
        <begin position="1"/>
        <end position="128"/>
    </location>
</feature>
<evidence type="ECO:0000259" key="7">
    <source>
        <dbReference type="Pfam" id="PF03151"/>
    </source>
</evidence>
<reference evidence="8 9" key="1">
    <citation type="submission" date="2024-02" db="EMBL/GenBank/DDBJ databases">
        <authorList>
            <person name="Chen Y."/>
            <person name="Shah S."/>
            <person name="Dougan E. K."/>
            <person name="Thang M."/>
            <person name="Chan C."/>
        </authorList>
    </citation>
    <scope>NUCLEOTIDE SEQUENCE [LARGE SCALE GENOMIC DNA]</scope>
</reference>
<dbReference type="SUPFAM" id="SSF103481">
    <property type="entry name" value="Multidrug resistance efflux transporter EmrE"/>
    <property type="match status" value="2"/>
</dbReference>
<keyword evidence="2 5" id="KW-0812">Transmembrane</keyword>
<dbReference type="Proteomes" id="UP001642464">
    <property type="component" value="Unassembled WGS sequence"/>
</dbReference>
<comment type="subcellular location">
    <subcellularLocation>
        <location evidence="1">Membrane</location>
        <topology evidence="1">Multi-pass membrane protein</topology>
    </subcellularLocation>
</comment>
<evidence type="ECO:0000256" key="1">
    <source>
        <dbReference type="ARBA" id="ARBA00004141"/>
    </source>
</evidence>